<protein>
    <submittedName>
        <fullName evidence="7">NnrU family protein</fullName>
    </submittedName>
</protein>
<proteinExistence type="predicted"/>
<reference evidence="7 8" key="1">
    <citation type="journal article" date="2012" name="J. Bacteriol.">
        <title>Draft Genome Sequence of Oceaniovalibus guishaninsula JLT2003T.</title>
        <authorList>
            <person name="Tang K."/>
            <person name="Liu K."/>
            <person name="Jiao N."/>
        </authorList>
    </citation>
    <scope>NUCLEOTIDE SEQUENCE [LARGE SCALE GENOMIC DNA]</scope>
    <source>
        <strain evidence="7 8">JLT2003</strain>
    </source>
</reference>
<feature type="transmembrane region" description="Helical" evidence="5">
    <location>
        <begin position="139"/>
        <end position="159"/>
    </location>
</feature>
<dbReference type="RefSeq" id="WP_007425913.1">
    <property type="nucleotide sequence ID" value="NZ_AMGO01000011.1"/>
</dbReference>
<gene>
    <name evidence="7" type="ORF">OCGS_0760</name>
</gene>
<keyword evidence="2 5" id="KW-0812">Transmembrane</keyword>
<dbReference type="InterPro" id="IPR009915">
    <property type="entry name" value="NnrU_dom"/>
</dbReference>
<dbReference type="Gene3D" id="1.20.120.1630">
    <property type="match status" value="1"/>
</dbReference>
<dbReference type="OrthoDB" id="7828645at2"/>
<keyword evidence="4 5" id="KW-0472">Membrane</keyword>
<feature type="transmembrane region" description="Helical" evidence="5">
    <location>
        <begin position="192"/>
        <end position="214"/>
    </location>
</feature>
<dbReference type="Proteomes" id="UP000006765">
    <property type="component" value="Unassembled WGS sequence"/>
</dbReference>
<evidence type="ECO:0000256" key="5">
    <source>
        <dbReference type="SAM" id="Phobius"/>
    </source>
</evidence>
<evidence type="ECO:0000256" key="3">
    <source>
        <dbReference type="ARBA" id="ARBA00022989"/>
    </source>
</evidence>
<sequence length="221" mass="24191">MGWAGFAAAFVAFFVVHSVPLRPPVRGRLTHILGQRGFTLIYSILSLAVLIWLIIAAGRAPWIPFWYPASWQPWVPMAGMALACVILAVALGRPNPFSFGGPSAGFDPQHPGVVRWMRHPVLWALALWAGSHLVANGDLAHIVLFGTFAVFAILGQRIIDRRGKRAMGNEWDVLHRRAKAASLFAPISWPGAILRILMGLIVWAALVLLHPVVIGVSPLPW</sequence>
<evidence type="ECO:0000259" key="6">
    <source>
        <dbReference type="Pfam" id="PF07298"/>
    </source>
</evidence>
<dbReference type="GO" id="GO:0016020">
    <property type="term" value="C:membrane"/>
    <property type="evidence" value="ECO:0007669"/>
    <property type="project" value="UniProtKB-SubCell"/>
</dbReference>
<keyword evidence="8" id="KW-1185">Reference proteome</keyword>
<evidence type="ECO:0000256" key="2">
    <source>
        <dbReference type="ARBA" id="ARBA00022692"/>
    </source>
</evidence>
<feature type="transmembrane region" description="Helical" evidence="5">
    <location>
        <begin position="42"/>
        <end position="62"/>
    </location>
</feature>
<comment type="subcellular location">
    <subcellularLocation>
        <location evidence="1">Membrane</location>
        <topology evidence="1">Multi-pass membrane protein</topology>
    </subcellularLocation>
</comment>
<dbReference type="EMBL" id="AMGO01000011">
    <property type="protein sequence ID" value="EKE45065.1"/>
    <property type="molecule type" value="Genomic_DNA"/>
</dbReference>
<evidence type="ECO:0000256" key="4">
    <source>
        <dbReference type="ARBA" id="ARBA00023136"/>
    </source>
</evidence>
<dbReference type="Pfam" id="PF07298">
    <property type="entry name" value="NnrU"/>
    <property type="match status" value="1"/>
</dbReference>
<dbReference type="eggNOG" id="COG4094">
    <property type="taxonomic scope" value="Bacteria"/>
</dbReference>
<accession>K2I7S3</accession>
<dbReference type="STRING" id="1231392.OCGS_0760"/>
<feature type="transmembrane region" description="Helical" evidence="5">
    <location>
        <begin position="74"/>
        <end position="92"/>
    </location>
</feature>
<feature type="domain" description="NnrU" evidence="6">
    <location>
        <begin position="6"/>
        <end position="218"/>
    </location>
</feature>
<evidence type="ECO:0000313" key="7">
    <source>
        <dbReference type="EMBL" id="EKE45065.1"/>
    </source>
</evidence>
<organism evidence="7 8">
    <name type="scientific">Oceaniovalibus guishaninsula JLT2003</name>
    <dbReference type="NCBI Taxonomy" id="1231392"/>
    <lineage>
        <taxon>Bacteria</taxon>
        <taxon>Pseudomonadati</taxon>
        <taxon>Pseudomonadota</taxon>
        <taxon>Alphaproteobacteria</taxon>
        <taxon>Rhodobacterales</taxon>
        <taxon>Roseobacteraceae</taxon>
        <taxon>Oceaniovalibus</taxon>
    </lineage>
</organism>
<dbReference type="PATRIC" id="fig|1231392.3.peg.764"/>
<comment type="caution">
    <text evidence="7">The sequence shown here is derived from an EMBL/GenBank/DDBJ whole genome shotgun (WGS) entry which is preliminary data.</text>
</comment>
<keyword evidence="3 5" id="KW-1133">Transmembrane helix</keyword>
<evidence type="ECO:0000256" key="1">
    <source>
        <dbReference type="ARBA" id="ARBA00004141"/>
    </source>
</evidence>
<dbReference type="AlphaFoldDB" id="K2I7S3"/>
<name>K2I7S3_9RHOB</name>
<evidence type="ECO:0000313" key="8">
    <source>
        <dbReference type="Proteomes" id="UP000006765"/>
    </source>
</evidence>